<dbReference type="InterPro" id="IPR029787">
    <property type="entry name" value="Nucleotide_cyclase"/>
</dbReference>
<name>A0A7V3KNL9_UNCW3</name>
<dbReference type="InterPro" id="IPR000160">
    <property type="entry name" value="GGDEF_dom"/>
</dbReference>
<dbReference type="InterPro" id="IPR035965">
    <property type="entry name" value="PAS-like_dom_sf"/>
</dbReference>
<dbReference type="PROSITE" id="PS50887">
    <property type="entry name" value="GGDEF"/>
    <property type="match status" value="1"/>
</dbReference>
<feature type="domain" description="GGDEF" evidence="2">
    <location>
        <begin position="175"/>
        <end position="305"/>
    </location>
</feature>
<dbReference type="NCBIfam" id="TIGR00229">
    <property type="entry name" value="sensory_box"/>
    <property type="match status" value="1"/>
</dbReference>
<dbReference type="InterPro" id="IPR043128">
    <property type="entry name" value="Rev_trsase/Diguanyl_cyclase"/>
</dbReference>
<dbReference type="Pfam" id="PF00990">
    <property type="entry name" value="GGDEF"/>
    <property type="match status" value="1"/>
</dbReference>
<feature type="domain" description="PAS" evidence="1">
    <location>
        <begin position="9"/>
        <end position="54"/>
    </location>
</feature>
<comment type="caution">
    <text evidence="3">The sequence shown here is derived from an EMBL/GenBank/DDBJ whole genome shotgun (WGS) entry which is preliminary data.</text>
</comment>
<dbReference type="PANTHER" id="PTHR46663">
    <property type="entry name" value="DIGUANYLATE CYCLASE DGCT-RELATED"/>
    <property type="match status" value="1"/>
</dbReference>
<dbReference type="SUPFAM" id="SSF55073">
    <property type="entry name" value="Nucleotide cyclase"/>
    <property type="match status" value="1"/>
</dbReference>
<dbReference type="Gene3D" id="3.30.450.20">
    <property type="entry name" value="PAS domain"/>
    <property type="match status" value="1"/>
</dbReference>
<evidence type="ECO:0000259" key="2">
    <source>
        <dbReference type="PROSITE" id="PS50887"/>
    </source>
</evidence>
<protein>
    <submittedName>
        <fullName evidence="3">Diguanylate cyclase</fullName>
    </submittedName>
</protein>
<gene>
    <name evidence="3" type="ORF">ENV38_03950</name>
</gene>
<organism evidence="3">
    <name type="scientific">candidate division WOR-3 bacterium</name>
    <dbReference type="NCBI Taxonomy" id="2052148"/>
    <lineage>
        <taxon>Bacteria</taxon>
        <taxon>Bacteria division WOR-3</taxon>
    </lineage>
</organism>
<evidence type="ECO:0000313" key="3">
    <source>
        <dbReference type="EMBL" id="HGB36037.1"/>
    </source>
</evidence>
<proteinExistence type="predicted"/>
<dbReference type="NCBIfam" id="TIGR00254">
    <property type="entry name" value="GGDEF"/>
    <property type="match status" value="1"/>
</dbReference>
<reference evidence="3" key="1">
    <citation type="journal article" date="2020" name="mSystems">
        <title>Genome- and Community-Level Interaction Insights into Carbon Utilization and Element Cycling Functions of Hydrothermarchaeota in Hydrothermal Sediment.</title>
        <authorList>
            <person name="Zhou Z."/>
            <person name="Liu Y."/>
            <person name="Xu W."/>
            <person name="Pan J."/>
            <person name="Luo Z.H."/>
            <person name="Li M."/>
        </authorList>
    </citation>
    <scope>NUCLEOTIDE SEQUENCE [LARGE SCALE GENOMIC DNA]</scope>
    <source>
        <strain evidence="3">SpSt-754</strain>
    </source>
</reference>
<sequence>MKLKSINFPKKFFEIAAQNAVDSIYFLSPERQILFWNKSAETLTGYKAREVVGRYCYDNILRHIDEKGNNLCTGKCPVVKAVETGKIQEADVFLHDKQGARIPVHVVVYPVKNTEGKVIGAVERFNINLGTSLTLESIKNLEKEAFLDPLTAIPNRRYLEKKLREALKRYRYDRKKFGVLFIDLDSFKSINDKFGHLCGDKVLKAVSQTILMNIKPIDTVGRYGGDELVVILQDVTKSKLRKIAEKLWRLIKSSEVTCEGQEISVSASIGGTVVREDDSFYKILKRVDDHLQRAKASKPSIFIGD</sequence>
<dbReference type="CDD" id="cd01949">
    <property type="entry name" value="GGDEF"/>
    <property type="match status" value="1"/>
</dbReference>
<dbReference type="CDD" id="cd00130">
    <property type="entry name" value="PAS"/>
    <property type="match status" value="1"/>
</dbReference>
<evidence type="ECO:0000259" key="1">
    <source>
        <dbReference type="PROSITE" id="PS50112"/>
    </source>
</evidence>
<dbReference type="SUPFAM" id="SSF55785">
    <property type="entry name" value="PYP-like sensor domain (PAS domain)"/>
    <property type="match status" value="1"/>
</dbReference>
<dbReference type="PANTHER" id="PTHR46663:SF4">
    <property type="entry name" value="DIGUANYLATE CYCLASE DGCT-RELATED"/>
    <property type="match status" value="1"/>
</dbReference>
<dbReference type="PROSITE" id="PS50112">
    <property type="entry name" value="PAS"/>
    <property type="match status" value="1"/>
</dbReference>
<dbReference type="Pfam" id="PF13426">
    <property type="entry name" value="PAS_9"/>
    <property type="match status" value="1"/>
</dbReference>
<dbReference type="AlphaFoldDB" id="A0A7V3KNL9"/>
<dbReference type="EMBL" id="DTGD01000146">
    <property type="protein sequence ID" value="HGB36037.1"/>
    <property type="molecule type" value="Genomic_DNA"/>
</dbReference>
<dbReference type="Gene3D" id="3.30.70.270">
    <property type="match status" value="1"/>
</dbReference>
<accession>A0A7V3KNL9</accession>
<dbReference type="InterPro" id="IPR000014">
    <property type="entry name" value="PAS"/>
</dbReference>
<dbReference type="InterPro" id="IPR052163">
    <property type="entry name" value="DGC-Regulatory_Protein"/>
</dbReference>
<dbReference type="SMART" id="SM00267">
    <property type="entry name" value="GGDEF"/>
    <property type="match status" value="1"/>
</dbReference>